<proteinExistence type="predicted"/>
<sequence length="86" mass="9581">MAEVMSRNPDLKLKLATASMVINIASAKLYAYNKAFLLEIAKDAKFHADLKMAYENCGEDERAFAELFATVSYEADNLILKNESEG</sequence>
<evidence type="ECO:0000313" key="2">
    <source>
        <dbReference type="Proteomes" id="UP000238916"/>
    </source>
</evidence>
<name>A0A2U3LX09_9FIRM</name>
<reference evidence="2" key="1">
    <citation type="submission" date="2018-02" db="EMBL/GenBank/DDBJ databases">
        <authorList>
            <person name="Hausmann B."/>
        </authorList>
    </citation>
    <scope>NUCLEOTIDE SEQUENCE [LARGE SCALE GENOMIC DNA]</scope>
    <source>
        <strain evidence="2">Peat soil MAG SbF1</strain>
    </source>
</reference>
<organism evidence="1 2">
    <name type="scientific">Candidatus Desulfosporosinus infrequens</name>
    <dbReference type="NCBI Taxonomy" id="2043169"/>
    <lineage>
        <taxon>Bacteria</taxon>
        <taxon>Bacillati</taxon>
        <taxon>Bacillota</taxon>
        <taxon>Clostridia</taxon>
        <taxon>Eubacteriales</taxon>
        <taxon>Desulfitobacteriaceae</taxon>
        <taxon>Desulfosporosinus</taxon>
    </lineage>
</organism>
<gene>
    <name evidence="1" type="ORF">SBF1_9010003</name>
</gene>
<accession>A0A2U3LX09</accession>
<dbReference type="AlphaFoldDB" id="A0A2U3LX09"/>
<dbReference type="Proteomes" id="UP000238916">
    <property type="component" value="Unassembled WGS sequence"/>
</dbReference>
<protein>
    <submittedName>
        <fullName evidence="1">Uncharacterized protein</fullName>
    </submittedName>
</protein>
<evidence type="ECO:0000313" key="1">
    <source>
        <dbReference type="EMBL" id="SPF56378.1"/>
    </source>
</evidence>
<dbReference type="EMBL" id="OMOF01000892">
    <property type="protein sequence ID" value="SPF56378.1"/>
    <property type="molecule type" value="Genomic_DNA"/>
</dbReference>